<sequence>MKKGALGRRVGGPEKKHVSRSTSAGLQFLVGRIDRYLNKGRYSQGVRTRDPLYIVVVLEYFAAEVLELARNAIRDNKKNKIIPRHKLLASMNTAHGGVLLKTNPVLLVKENEKAVVNEPTKSFA</sequence>
<comment type="caution">
    <text evidence="1">The sequence shown here is derived from an EMBL/GenBank/DDBJ whole genome shotgun (WGS) entry which is preliminary data.</text>
</comment>
<proteinExistence type="predicted"/>
<accession>A0ACB9ZXH8</accession>
<evidence type="ECO:0000313" key="2">
    <source>
        <dbReference type="Proteomes" id="UP001060085"/>
    </source>
</evidence>
<name>A0ACB9ZXH8_CATRO</name>
<keyword evidence="2" id="KW-1185">Reference proteome</keyword>
<reference evidence="2" key="1">
    <citation type="journal article" date="2023" name="Nat. Plants">
        <title>Single-cell RNA sequencing provides a high-resolution roadmap for understanding the multicellular compartmentation of specialized metabolism.</title>
        <authorList>
            <person name="Sun S."/>
            <person name="Shen X."/>
            <person name="Li Y."/>
            <person name="Li Y."/>
            <person name="Wang S."/>
            <person name="Li R."/>
            <person name="Zhang H."/>
            <person name="Shen G."/>
            <person name="Guo B."/>
            <person name="Wei J."/>
            <person name="Xu J."/>
            <person name="St-Pierre B."/>
            <person name="Chen S."/>
            <person name="Sun C."/>
        </authorList>
    </citation>
    <scope>NUCLEOTIDE SEQUENCE [LARGE SCALE GENOMIC DNA]</scope>
</reference>
<evidence type="ECO:0000313" key="1">
    <source>
        <dbReference type="EMBL" id="KAI5652563.1"/>
    </source>
</evidence>
<protein>
    <submittedName>
        <fullName evidence="1">Uncharacterized protein</fullName>
    </submittedName>
</protein>
<organism evidence="1 2">
    <name type="scientific">Catharanthus roseus</name>
    <name type="common">Madagascar periwinkle</name>
    <name type="synonym">Vinca rosea</name>
    <dbReference type="NCBI Taxonomy" id="4058"/>
    <lineage>
        <taxon>Eukaryota</taxon>
        <taxon>Viridiplantae</taxon>
        <taxon>Streptophyta</taxon>
        <taxon>Embryophyta</taxon>
        <taxon>Tracheophyta</taxon>
        <taxon>Spermatophyta</taxon>
        <taxon>Magnoliopsida</taxon>
        <taxon>eudicotyledons</taxon>
        <taxon>Gunneridae</taxon>
        <taxon>Pentapetalae</taxon>
        <taxon>asterids</taxon>
        <taxon>lamiids</taxon>
        <taxon>Gentianales</taxon>
        <taxon>Apocynaceae</taxon>
        <taxon>Rauvolfioideae</taxon>
        <taxon>Vinceae</taxon>
        <taxon>Catharanthinae</taxon>
        <taxon>Catharanthus</taxon>
    </lineage>
</organism>
<gene>
    <name evidence="1" type="ORF">M9H77_29750</name>
</gene>
<dbReference type="Proteomes" id="UP001060085">
    <property type="component" value="Linkage Group LG07"/>
</dbReference>
<dbReference type="EMBL" id="CM044707">
    <property type="protein sequence ID" value="KAI5652563.1"/>
    <property type="molecule type" value="Genomic_DNA"/>
</dbReference>